<accession>A0ABT8RX88</accession>
<dbReference type="InterPro" id="IPR017508">
    <property type="entry name" value="HipA_N1"/>
</dbReference>
<dbReference type="InterPro" id="IPR052028">
    <property type="entry name" value="HipA_Ser/Thr_kinase"/>
</dbReference>
<organism evidence="6 7">
    <name type="scientific">Variovorax ginsengisoli</name>
    <dbReference type="NCBI Taxonomy" id="363844"/>
    <lineage>
        <taxon>Bacteria</taxon>
        <taxon>Pseudomonadati</taxon>
        <taxon>Pseudomonadota</taxon>
        <taxon>Betaproteobacteria</taxon>
        <taxon>Burkholderiales</taxon>
        <taxon>Comamonadaceae</taxon>
        <taxon>Variovorax</taxon>
    </lineage>
</organism>
<sequence>MTALPEKLRDLQLAVHGRPQALLAKRSIYSLVYEAEAQHQVGLGLPIADRVFQDGDLFAALDMNLPEGYLFERILARFGKFQVTKMHLLALMGAGAIGRVAYQLPGETPLGVGAAGLVSRDDLLAGGRSEALFEELVDAFMGPGTGLAGVQPKIMVPVADKAVVPGPNVIVKAEGPRYPGLSANEWLCLEAARHAGLPVPRADLSADGKLLVLDRFDILPDGSRLGFEDIAAVMQLRVRERLSSRKYIGSYEDVAAALRLVCSEPAPALHQFFKLLVLTVLLRNGDAHLKNFAVLYDDDRVWPSPVYDQVTTVLYPYERPGGIETVDHTLALKWRRGGRSGDKSPARSYPNRAELEAFGRDVCGVHHPGAVIEHSCEAMSAALAAPHPAVPGELLERMTAVWDGARAWMRVERAGGGAGRGAPV</sequence>
<dbReference type="PANTHER" id="PTHR37419">
    <property type="entry name" value="SERINE/THREONINE-PROTEIN KINASE TOXIN HIPA"/>
    <property type="match status" value="1"/>
</dbReference>
<evidence type="ECO:0000259" key="4">
    <source>
        <dbReference type="Pfam" id="PF07804"/>
    </source>
</evidence>
<protein>
    <submittedName>
        <fullName evidence="6">HipA domain-containing protein</fullName>
    </submittedName>
</protein>
<comment type="caution">
    <text evidence="6">The sequence shown here is derived from an EMBL/GenBank/DDBJ whole genome shotgun (WGS) entry which is preliminary data.</text>
</comment>
<dbReference type="InterPro" id="IPR012893">
    <property type="entry name" value="HipA-like_C"/>
</dbReference>
<evidence type="ECO:0000313" key="6">
    <source>
        <dbReference type="EMBL" id="MDO1531268.1"/>
    </source>
</evidence>
<evidence type="ECO:0000259" key="5">
    <source>
        <dbReference type="Pfam" id="PF13657"/>
    </source>
</evidence>
<dbReference type="RefSeq" id="WP_301803614.1">
    <property type="nucleotide sequence ID" value="NZ_JAUJZH010000002.1"/>
</dbReference>
<evidence type="ECO:0000256" key="1">
    <source>
        <dbReference type="ARBA" id="ARBA00010164"/>
    </source>
</evidence>
<dbReference type="PANTHER" id="PTHR37419:SF1">
    <property type="entry name" value="SERINE_THREONINE-PROTEIN KINASE TOXIN HIPA"/>
    <property type="match status" value="1"/>
</dbReference>
<comment type="similarity">
    <text evidence="1">Belongs to the HipA Ser/Thr kinase family.</text>
</comment>
<keyword evidence="3" id="KW-0418">Kinase</keyword>
<dbReference type="Gene3D" id="1.10.1070.20">
    <property type="match status" value="1"/>
</dbReference>
<dbReference type="Pfam" id="PF07804">
    <property type="entry name" value="HipA_C"/>
    <property type="match status" value="1"/>
</dbReference>
<name>A0ABT8RX88_9BURK</name>
<keyword evidence="7" id="KW-1185">Reference proteome</keyword>
<dbReference type="Pfam" id="PF13657">
    <property type="entry name" value="Couple_hipA"/>
    <property type="match status" value="1"/>
</dbReference>
<dbReference type="Proteomes" id="UP001169027">
    <property type="component" value="Unassembled WGS sequence"/>
</dbReference>
<keyword evidence="2" id="KW-0808">Transferase</keyword>
<reference evidence="6" key="1">
    <citation type="submission" date="2023-06" db="EMBL/GenBank/DDBJ databases">
        <authorList>
            <person name="Jiang Y."/>
            <person name="Liu Q."/>
        </authorList>
    </citation>
    <scope>NUCLEOTIDE SEQUENCE</scope>
    <source>
        <strain evidence="6">CGMCC 1.12090</strain>
    </source>
</reference>
<feature type="domain" description="HipA N-terminal subdomain 1" evidence="5">
    <location>
        <begin position="27"/>
        <end position="102"/>
    </location>
</feature>
<feature type="domain" description="HipA-like C-terminal" evidence="4">
    <location>
        <begin position="146"/>
        <end position="336"/>
    </location>
</feature>
<evidence type="ECO:0000256" key="3">
    <source>
        <dbReference type="ARBA" id="ARBA00022777"/>
    </source>
</evidence>
<evidence type="ECO:0000313" key="7">
    <source>
        <dbReference type="Proteomes" id="UP001169027"/>
    </source>
</evidence>
<proteinExistence type="inferred from homology"/>
<evidence type="ECO:0000256" key="2">
    <source>
        <dbReference type="ARBA" id="ARBA00022679"/>
    </source>
</evidence>
<dbReference type="EMBL" id="JAUKVY010000002">
    <property type="protein sequence ID" value="MDO1531268.1"/>
    <property type="molecule type" value="Genomic_DNA"/>
</dbReference>
<gene>
    <name evidence="6" type="ORF">Q2T77_03125</name>
</gene>